<gene>
    <name evidence="1" type="ORF">NUW58_g581</name>
</gene>
<accession>A0ACC1PPX1</accession>
<evidence type="ECO:0000313" key="2">
    <source>
        <dbReference type="Proteomes" id="UP001143856"/>
    </source>
</evidence>
<comment type="caution">
    <text evidence="1">The sequence shown here is derived from an EMBL/GenBank/DDBJ whole genome shotgun (WGS) entry which is preliminary data.</text>
</comment>
<proteinExistence type="predicted"/>
<protein>
    <submittedName>
        <fullName evidence="1">Uncharacterized protein</fullName>
    </submittedName>
</protein>
<dbReference type="EMBL" id="JAPDGR010000050">
    <property type="protein sequence ID" value="KAJ2997696.1"/>
    <property type="molecule type" value="Genomic_DNA"/>
</dbReference>
<dbReference type="Proteomes" id="UP001143856">
    <property type="component" value="Unassembled WGS sequence"/>
</dbReference>
<name>A0ACC1PPX1_9PEZI</name>
<evidence type="ECO:0000313" key="1">
    <source>
        <dbReference type="EMBL" id="KAJ2997696.1"/>
    </source>
</evidence>
<keyword evidence="2" id="KW-1185">Reference proteome</keyword>
<sequence>MSASPDGRDQRALHPHRPRASSRADEPSNGRVDGILNGEFAATVRERDEGGHNDIVPAQDEQTNGGYNVADGNGADPDVKNAAPRLARSHQIDHQNIHQNTPANNRNVPAPDPAQRLSPASLARALEQHASSNQVNGVAHADGELNKVNSTAASGSTDGSSRSHSNSRSPPRSPPPPPPPLPPLTVSQRSDSLAGANSQHPRGPGVSASQASDAGDRARQAEAPRSSSHNPGPTSNQGSQVDTGGETRSGEVYELDSSRNKSNQNTVTPEYNQVLVAPQGNNSHNQQISRDISFDGASDMVDEAVTSYLNTSQDGFHTQSRDPSGGLGRFTHLDTTDSTPQQSHLPDPPGPSAQASSSRPSLNPIAPSFVPRPEQPGVSQTFTLPPWQPDADVTNCPICHVQFGLFLRKHHCR</sequence>
<organism evidence="1 2">
    <name type="scientific">Xylaria curta</name>
    <dbReference type="NCBI Taxonomy" id="42375"/>
    <lineage>
        <taxon>Eukaryota</taxon>
        <taxon>Fungi</taxon>
        <taxon>Dikarya</taxon>
        <taxon>Ascomycota</taxon>
        <taxon>Pezizomycotina</taxon>
        <taxon>Sordariomycetes</taxon>
        <taxon>Xylariomycetidae</taxon>
        <taxon>Xylariales</taxon>
        <taxon>Xylariaceae</taxon>
        <taxon>Xylaria</taxon>
    </lineage>
</organism>
<reference evidence="1" key="1">
    <citation type="submission" date="2022-10" db="EMBL/GenBank/DDBJ databases">
        <title>Genome Sequence of Xylaria curta.</title>
        <authorList>
            <person name="Buettner E."/>
        </authorList>
    </citation>
    <scope>NUCLEOTIDE SEQUENCE</scope>
    <source>
        <strain evidence="1">Babe10</strain>
    </source>
</reference>